<dbReference type="Proteomes" id="UP000602057">
    <property type="component" value="Unassembled WGS sequence"/>
</dbReference>
<comment type="caution">
    <text evidence="2">The sequence shown here is derived from an EMBL/GenBank/DDBJ whole genome shotgun (WGS) entry which is preliminary data.</text>
</comment>
<keyword evidence="3" id="KW-1185">Reference proteome</keyword>
<evidence type="ECO:0000313" key="2">
    <source>
        <dbReference type="EMBL" id="MBD0834416.1"/>
    </source>
</evidence>
<gene>
    <name evidence="2" type="ORF">ICJ84_03085</name>
</gene>
<keyword evidence="1" id="KW-0732">Signal</keyword>
<dbReference type="RefSeq" id="WP_188214888.1">
    <property type="nucleotide sequence ID" value="NZ_BAABGH010000004.1"/>
</dbReference>
<organism evidence="2 3">
    <name type="scientific">Aestuariibaculum suncheonense</name>
    <dbReference type="NCBI Taxonomy" id="1028745"/>
    <lineage>
        <taxon>Bacteria</taxon>
        <taxon>Pseudomonadati</taxon>
        <taxon>Bacteroidota</taxon>
        <taxon>Flavobacteriia</taxon>
        <taxon>Flavobacteriales</taxon>
        <taxon>Flavobacteriaceae</taxon>
    </lineage>
</organism>
<evidence type="ECO:0000256" key="1">
    <source>
        <dbReference type="SAM" id="SignalP"/>
    </source>
</evidence>
<dbReference type="EMBL" id="JACVXC010000001">
    <property type="protein sequence ID" value="MBD0834416.1"/>
    <property type="molecule type" value="Genomic_DNA"/>
</dbReference>
<protein>
    <submittedName>
        <fullName evidence="2">Uncharacterized protein</fullName>
    </submittedName>
</protein>
<evidence type="ECO:0000313" key="3">
    <source>
        <dbReference type="Proteomes" id="UP000602057"/>
    </source>
</evidence>
<proteinExistence type="predicted"/>
<reference evidence="2" key="1">
    <citation type="journal article" date="2013" name="Int. J. Syst. Evol. Microbiol.">
        <title>Aestuariibaculum suncheonense gen. nov., sp. nov., a marine bacterium of the family Flavobacteriaceae isolated from a tidal flat and emended descriptions of the genera Gaetbulibacter and Tamlana.</title>
        <authorList>
            <person name="Jeong S.H."/>
            <person name="Park M.S."/>
            <person name="Jin H.M."/>
            <person name="Lee K."/>
            <person name="Park W."/>
            <person name="Jeon C.O."/>
        </authorList>
    </citation>
    <scope>NUCLEOTIDE SEQUENCE</scope>
    <source>
        <strain evidence="2">SC17</strain>
    </source>
</reference>
<reference evidence="2" key="2">
    <citation type="submission" date="2020-09" db="EMBL/GenBank/DDBJ databases">
        <authorList>
            <person name="Wu Z."/>
        </authorList>
    </citation>
    <scope>NUCLEOTIDE SEQUENCE</scope>
    <source>
        <strain evidence="2">SC17</strain>
    </source>
</reference>
<accession>A0A8J6Q5G3</accession>
<name>A0A8J6Q5G3_9FLAO</name>
<dbReference type="AlphaFoldDB" id="A0A8J6Q5G3"/>
<sequence length="349" mass="39786">MKPNTTHLTLVFLSLLATISLFAQAQPLTYIPGPANLDPDSFAHIYFIRDNNDAFPDNWLAVILSTDTGVCVKAKMNHIYYVHTKRTGPTTLHTKIKDVKTELSLNLEAGKDYYIALKPEYLSDGSIRGSLNQLDNHDGLGRLQHFTGKIQQHYCILPLDGNHDYRENTWNDTIHWYASKTHDYHFSPLPSWELLLRDNSNTAFAFRNPLISTTYSEAGGITPLPLKKCTSQEMFDDYCNTSFMKTTLDKQHNALTKVTINPVPLPEGISYARMVSLENTNTNTLLPETPQLFMRSIYIVFFWTDDKGKGNTACLYLSERGLPNELHTTSTLQERLLWVWQSFKLVNTT</sequence>
<feature type="signal peptide" evidence="1">
    <location>
        <begin position="1"/>
        <end position="25"/>
    </location>
</feature>
<feature type="chain" id="PRO_5035236645" evidence="1">
    <location>
        <begin position="26"/>
        <end position="349"/>
    </location>
</feature>